<proteinExistence type="predicted"/>
<name>A0A1X1Z597_MYCNO</name>
<protein>
    <recommendedName>
        <fullName evidence="3">ESX-1 secretion-associated protein</fullName>
    </recommendedName>
</protein>
<dbReference type="RefSeq" id="WP_064998837.1">
    <property type="nucleotide sequence ID" value="NZ_LQPI01000057.1"/>
</dbReference>
<dbReference type="GO" id="GO:0009306">
    <property type="term" value="P:protein secretion"/>
    <property type="evidence" value="ECO:0007669"/>
    <property type="project" value="InterPro"/>
</dbReference>
<evidence type="ECO:0008006" key="3">
    <source>
        <dbReference type="Google" id="ProtNLM"/>
    </source>
</evidence>
<dbReference type="AlphaFoldDB" id="A0A1X1Z597"/>
<dbReference type="Proteomes" id="UP000193108">
    <property type="component" value="Unassembled WGS sequence"/>
</dbReference>
<evidence type="ECO:0000313" key="1">
    <source>
        <dbReference type="EMBL" id="ORW18458.1"/>
    </source>
</evidence>
<dbReference type="STRING" id="1782.AWC18_15745"/>
<dbReference type="InterPro" id="IPR022536">
    <property type="entry name" value="EspC"/>
</dbReference>
<dbReference type="Pfam" id="PF10824">
    <property type="entry name" value="T7SS_ESX_EspC"/>
    <property type="match status" value="1"/>
</dbReference>
<accession>A0A1X1Z597</accession>
<reference evidence="1 2" key="1">
    <citation type="submission" date="2016-01" db="EMBL/GenBank/DDBJ databases">
        <title>The new phylogeny of the genus Mycobacterium.</title>
        <authorList>
            <person name="Tarcisio F."/>
            <person name="Conor M."/>
            <person name="Antonella G."/>
            <person name="Elisabetta G."/>
            <person name="Giulia F.S."/>
            <person name="Sara T."/>
            <person name="Anna F."/>
            <person name="Clotilde B."/>
            <person name="Roberto B."/>
            <person name="Veronica D.S."/>
            <person name="Fabio R."/>
            <person name="Monica P."/>
            <person name="Olivier J."/>
            <person name="Enrico T."/>
            <person name="Nicola S."/>
        </authorList>
    </citation>
    <scope>NUCLEOTIDE SEQUENCE [LARGE SCALE GENOMIC DNA]</scope>
    <source>
        <strain evidence="1 2">DSM 44164</strain>
    </source>
</reference>
<keyword evidence="2" id="KW-1185">Reference proteome</keyword>
<dbReference type="EMBL" id="LQPI01000057">
    <property type="protein sequence ID" value="ORW18458.1"/>
    <property type="molecule type" value="Genomic_DNA"/>
</dbReference>
<gene>
    <name evidence="1" type="ORF">AWC18_15745</name>
</gene>
<comment type="caution">
    <text evidence="1">The sequence shown here is derived from an EMBL/GenBank/DDBJ whole genome shotgun (WGS) entry which is preliminary data.</text>
</comment>
<organism evidence="1 2">
    <name type="scientific">Mycolicibacter nonchromogenicus</name>
    <name type="common">Mycobacterium nonchromogenicum</name>
    <dbReference type="NCBI Taxonomy" id="1782"/>
    <lineage>
        <taxon>Bacteria</taxon>
        <taxon>Bacillati</taxon>
        <taxon>Actinomycetota</taxon>
        <taxon>Actinomycetes</taxon>
        <taxon>Mycobacteriales</taxon>
        <taxon>Mycobacteriaceae</taxon>
        <taxon>Mycolicibacter</taxon>
    </lineage>
</organism>
<sequence length="105" mass="11639">MPEKIHVNQDVLTKAAENHQEASDYLSTVPATHEGIQATLNSLGPIYGDFRQAASSLLDARKDCYESQSREHSTVSDNLHRAVAMWDENEDDAANAFGRLTDGHR</sequence>
<evidence type="ECO:0000313" key="2">
    <source>
        <dbReference type="Proteomes" id="UP000193108"/>
    </source>
</evidence>